<evidence type="ECO:0000256" key="4">
    <source>
        <dbReference type="SAM" id="Phobius"/>
    </source>
</evidence>
<dbReference type="PANTHER" id="PTHR22870">
    <property type="entry name" value="REGULATOR OF CHROMOSOME CONDENSATION"/>
    <property type="match status" value="1"/>
</dbReference>
<dbReference type="AlphaFoldDB" id="A0A5N6MRR0"/>
<evidence type="ECO:0000256" key="1">
    <source>
        <dbReference type="ARBA" id="ARBA00022737"/>
    </source>
</evidence>
<dbReference type="PROSITE" id="PS50012">
    <property type="entry name" value="RCC1_3"/>
    <property type="match status" value="2"/>
</dbReference>
<feature type="repeat" description="RCC1" evidence="2">
    <location>
        <begin position="14"/>
        <end position="63"/>
    </location>
</feature>
<dbReference type="InterPro" id="IPR000408">
    <property type="entry name" value="Reg_chr_condens"/>
</dbReference>
<keyword evidence="3" id="KW-0175">Coiled coil</keyword>
<evidence type="ECO:0000313" key="5">
    <source>
        <dbReference type="EMBL" id="KAD3642207.1"/>
    </source>
</evidence>
<keyword evidence="4" id="KW-0812">Transmembrane</keyword>
<dbReference type="EMBL" id="SZYD01000015">
    <property type="protein sequence ID" value="KAD3642207.1"/>
    <property type="molecule type" value="Genomic_DNA"/>
</dbReference>
<reference evidence="5 6" key="1">
    <citation type="submission" date="2019-05" db="EMBL/GenBank/DDBJ databases">
        <title>Mikania micrantha, genome provides insights into the molecular mechanism of rapid growth.</title>
        <authorList>
            <person name="Liu B."/>
        </authorList>
    </citation>
    <scope>NUCLEOTIDE SEQUENCE [LARGE SCALE GENOMIC DNA]</scope>
    <source>
        <strain evidence="5">NLD-2019</strain>
        <tissue evidence="5">Leaf</tissue>
    </source>
</reference>
<keyword evidence="1" id="KW-0677">Repeat</keyword>
<dbReference type="PRINTS" id="PR00633">
    <property type="entry name" value="RCCNDNSATION"/>
</dbReference>
<dbReference type="SUPFAM" id="SSF50985">
    <property type="entry name" value="RCC1/BLIP-II"/>
    <property type="match status" value="2"/>
</dbReference>
<feature type="coiled-coil region" evidence="3">
    <location>
        <begin position="314"/>
        <end position="344"/>
    </location>
</feature>
<dbReference type="InterPro" id="IPR009091">
    <property type="entry name" value="RCC1/BLIP-II"/>
</dbReference>
<dbReference type="PANTHER" id="PTHR22870:SF466">
    <property type="entry name" value="ANKYRIN REPEAT-CONTAINING PROTEIN"/>
    <property type="match status" value="1"/>
</dbReference>
<gene>
    <name evidence="5" type="ORF">E3N88_31431</name>
</gene>
<name>A0A5N6MRR0_9ASTR</name>
<keyword evidence="6" id="KW-1185">Reference proteome</keyword>
<dbReference type="Pfam" id="PF13540">
    <property type="entry name" value="RCC1_2"/>
    <property type="match status" value="1"/>
</dbReference>
<protein>
    <submittedName>
        <fullName evidence="5">Uncharacterized protein</fullName>
    </submittedName>
</protein>
<organism evidence="5 6">
    <name type="scientific">Mikania micrantha</name>
    <name type="common">bitter vine</name>
    <dbReference type="NCBI Taxonomy" id="192012"/>
    <lineage>
        <taxon>Eukaryota</taxon>
        <taxon>Viridiplantae</taxon>
        <taxon>Streptophyta</taxon>
        <taxon>Embryophyta</taxon>
        <taxon>Tracheophyta</taxon>
        <taxon>Spermatophyta</taxon>
        <taxon>Magnoliopsida</taxon>
        <taxon>eudicotyledons</taxon>
        <taxon>Gunneridae</taxon>
        <taxon>Pentapetalae</taxon>
        <taxon>asterids</taxon>
        <taxon>campanulids</taxon>
        <taxon>Asterales</taxon>
        <taxon>Asteraceae</taxon>
        <taxon>Asteroideae</taxon>
        <taxon>Heliantheae alliance</taxon>
        <taxon>Eupatorieae</taxon>
        <taxon>Mikania</taxon>
    </lineage>
</organism>
<dbReference type="OrthoDB" id="70707at2759"/>
<feature type="repeat" description="RCC1" evidence="2">
    <location>
        <begin position="185"/>
        <end position="238"/>
    </location>
</feature>
<keyword evidence="4" id="KW-1133">Transmembrane helix</keyword>
<sequence>MEANERVKDTQEKQELWSWGAGTEGQLGTGKLQDEHVPQLIHILPSLSLLSCGGAHVIALFHGMHTLVGVCVVSHVLYLYQPSLHLQEKRCLLEEEAHLVNMVMEIRMWAAFYLWRWVIWRSMLAVSVQMEIIAQHYLPMDMYTLWGRGFDGDPDVCCPNCVISHYSFKKVALGWNHALGLTDEGDVLMLGGSHHGILNNHQKEDLNKDKLKKIPSLNRIKVVEIASGSEHSVLTTGKHFLSSVLATRCSRLGVELCFRNHVNIRFLLILRNVVTGGRLFPPPPPLISGSRHLSNAKIHCSKKLIVKGWMELFSDFALNRVAEAQANLDRMEEANERVKDTQEKQELWSWGAGPMDSWELESLKMNIFLNLSIFSLHYHFFLVVGLMSLLSLMVCILAWDQDIVNVDVEGVLNVGVEGAPSIEGVLNVSVQELLVCWDFEYGVAEAADIAGTADT</sequence>
<dbReference type="InterPro" id="IPR051210">
    <property type="entry name" value="Ub_ligase/GEF_domain"/>
</dbReference>
<dbReference type="Gene3D" id="2.130.10.30">
    <property type="entry name" value="Regulator of chromosome condensation 1/beta-lactamase-inhibitor protein II"/>
    <property type="match status" value="2"/>
</dbReference>
<evidence type="ECO:0000256" key="3">
    <source>
        <dbReference type="SAM" id="Coils"/>
    </source>
</evidence>
<comment type="caution">
    <text evidence="5">The sequence shown here is derived from an EMBL/GenBank/DDBJ whole genome shotgun (WGS) entry which is preliminary data.</text>
</comment>
<feature type="transmembrane region" description="Helical" evidence="4">
    <location>
        <begin position="378"/>
        <end position="399"/>
    </location>
</feature>
<evidence type="ECO:0000256" key="2">
    <source>
        <dbReference type="PROSITE-ProRule" id="PRU00235"/>
    </source>
</evidence>
<evidence type="ECO:0000313" key="6">
    <source>
        <dbReference type="Proteomes" id="UP000326396"/>
    </source>
</evidence>
<dbReference type="Proteomes" id="UP000326396">
    <property type="component" value="Linkage Group LG5"/>
</dbReference>
<accession>A0A5N6MRR0</accession>
<proteinExistence type="predicted"/>
<dbReference type="Pfam" id="PF00415">
    <property type="entry name" value="RCC1"/>
    <property type="match status" value="1"/>
</dbReference>
<keyword evidence="4" id="KW-0472">Membrane</keyword>